<name>A0A7M1LHK0_9BACT</name>
<keyword evidence="5" id="KW-1185">Reference proteome</keyword>
<dbReference type="GO" id="GO:0004222">
    <property type="term" value="F:metalloendopeptidase activity"/>
    <property type="evidence" value="ECO:0007669"/>
    <property type="project" value="TreeGrafter"/>
</dbReference>
<dbReference type="PROSITE" id="PS51257">
    <property type="entry name" value="PROKAR_LIPOPROTEIN"/>
    <property type="match status" value="1"/>
</dbReference>
<feature type="domain" description="M23ase beta-sheet core" evidence="3">
    <location>
        <begin position="337"/>
        <end position="430"/>
    </location>
</feature>
<proteinExistence type="predicted"/>
<accession>A0A7M1LHK0</accession>
<dbReference type="SUPFAM" id="SSF51261">
    <property type="entry name" value="Duplicated hybrid motif"/>
    <property type="match status" value="1"/>
</dbReference>
<evidence type="ECO:0000313" key="5">
    <source>
        <dbReference type="Proteomes" id="UP000594749"/>
    </source>
</evidence>
<dbReference type="InterPro" id="IPR016047">
    <property type="entry name" value="M23ase_b-sheet_dom"/>
</dbReference>
<dbReference type="RefSeq" id="WP_025803089.1">
    <property type="nucleotide sequence ID" value="NZ_CP053842.1"/>
</dbReference>
<dbReference type="OrthoDB" id="9765786at2"/>
<gene>
    <name evidence="4" type="ORF">IMC76_01510</name>
</gene>
<evidence type="ECO:0000313" key="4">
    <source>
        <dbReference type="EMBL" id="QOQ87524.1"/>
    </source>
</evidence>
<keyword evidence="2" id="KW-1133">Transmembrane helix</keyword>
<keyword evidence="2" id="KW-0472">Membrane</keyword>
<dbReference type="Pfam" id="PF01551">
    <property type="entry name" value="Peptidase_M23"/>
    <property type="match status" value="1"/>
</dbReference>
<dbReference type="Proteomes" id="UP000594749">
    <property type="component" value="Chromosome"/>
</dbReference>
<feature type="transmembrane region" description="Helical" evidence="2">
    <location>
        <begin position="12"/>
        <end position="31"/>
    </location>
</feature>
<organism evidence="4 5">
    <name type="scientific">Campylobacter corcagiensis</name>
    <dbReference type="NCBI Taxonomy" id="1448857"/>
    <lineage>
        <taxon>Bacteria</taxon>
        <taxon>Pseudomonadati</taxon>
        <taxon>Campylobacterota</taxon>
        <taxon>Epsilonproteobacteria</taxon>
        <taxon>Campylobacterales</taxon>
        <taxon>Campylobacteraceae</taxon>
        <taxon>Campylobacter</taxon>
    </lineage>
</organism>
<dbReference type="PANTHER" id="PTHR21666:SF289">
    <property type="entry name" value="L-ALA--D-GLU ENDOPEPTIDASE"/>
    <property type="match status" value="1"/>
</dbReference>
<keyword evidence="2" id="KW-0812">Transmembrane</keyword>
<sequence length="458" mass="51268">MRRRSSQSGGFKGFFGFFILLLVAGCVFYVYSSKTFERNSPTSNLGDSIFWNLKTPIPLIIEDDSGIKSIKITLSDGKQNIVLADQKFNIMQPKLALEITLPQGSLLDRNSNYSLSLEVGDASRWNFFQGNRLKQDVNIIVDTKRPEVYAINQSYKITKGGAAVVVFRASDEMLKDVYIQTNFGKRFEVVPFHAKDYYAALVAWPVGEDNFRADIVATDMAGNETKTRIRYYLQDKKYKISNIELTDDFIDGKITDLTNHYAKNPDDLEGVEKFKFVNETLRQSSPVGTHAVKIHENQLDEFFLKKFYPLKNAAAVASFGDHRFYEKNGKDVSQSWHLGLDLASIAGADIVSSNPGTVVFAGDSGIYGLSVVLYHGFGLYTLYSHCSTTLVSVGDKVAAGDIIAHTGKTGLAFGDHLHFGVIIQGVEVRPEEWMDSKWMQDNIYQILDNSSKVIDNKK</sequence>
<protein>
    <submittedName>
        <fullName evidence="4">M23 family metallopeptidase</fullName>
    </submittedName>
</protein>
<dbReference type="InterPro" id="IPR011055">
    <property type="entry name" value="Dup_hybrid_motif"/>
</dbReference>
<evidence type="ECO:0000256" key="1">
    <source>
        <dbReference type="ARBA" id="ARBA00022729"/>
    </source>
</evidence>
<dbReference type="CDD" id="cd12797">
    <property type="entry name" value="M23_peptidase"/>
    <property type="match status" value="1"/>
</dbReference>
<dbReference type="AlphaFoldDB" id="A0A7M1LHK0"/>
<dbReference type="InterPro" id="IPR050570">
    <property type="entry name" value="Cell_wall_metabolism_enzyme"/>
</dbReference>
<dbReference type="Gene3D" id="2.70.70.10">
    <property type="entry name" value="Glucose Permease (Domain IIA)"/>
    <property type="match status" value="1"/>
</dbReference>
<keyword evidence="1" id="KW-0732">Signal</keyword>
<reference evidence="4 5" key="1">
    <citation type="submission" date="2020-10" db="EMBL/GenBank/DDBJ databases">
        <title>Campylobacter and Helicobacter PacBio genomes.</title>
        <authorList>
            <person name="Lane C."/>
        </authorList>
    </citation>
    <scope>NUCLEOTIDE SEQUENCE [LARGE SCALE GENOMIC DNA]</scope>
    <source>
        <strain evidence="4 5">2016D-0077</strain>
    </source>
</reference>
<evidence type="ECO:0000259" key="3">
    <source>
        <dbReference type="Pfam" id="PF01551"/>
    </source>
</evidence>
<dbReference type="PANTHER" id="PTHR21666">
    <property type="entry name" value="PEPTIDASE-RELATED"/>
    <property type="match status" value="1"/>
</dbReference>
<evidence type="ECO:0000256" key="2">
    <source>
        <dbReference type="SAM" id="Phobius"/>
    </source>
</evidence>
<dbReference type="EMBL" id="CP063078">
    <property type="protein sequence ID" value="QOQ87524.1"/>
    <property type="molecule type" value="Genomic_DNA"/>
</dbReference>